<evidence type="ECO:0000313" key="6">
    <source>
        <dbReference type="Proteomes" id="UP000250123"/>
    </source>
</evidence>
<feature type="transmembrane region" description="Helical" evidence="3">
    <location>
        <begin position="93"/>
        <end position="112"/>
    </location>
</feature>
<dbReference type="CDD" id="cd01949">
    <property type="entry name" value="GGDEF"/>
    <property type="match status" value="1"/>
</dbReference>
<comment type="catalytic activity">
    <reaction evidence="2">
        <text>2 GTP = 3',3'-c-di-GMP + 2 diphosphate</text>
        <dbReference type="Rhea" id="RHEA:24898"/>
        <dbReference type="ChEBI" id="CHEBI:33019"/>
        <dbReference type="ChEBI" id="CHEBI:37565"/>
        <dbReference type="ChEBI" id="CHEBI:58805"/>
        <dbReference type="EC" id="2.7.7.65"/>
    </reaction>
</comment>
<dbReference type="PANTHER" id="PTHR45138">
    <property type="entry name" value="REGULATORY COMPONENTS OF SENSORY TRANSDUCTION SYSTEM"/>
    <property type="match status" value="1"/>
</dbReference>
<dbReference type="GO" id="GO:0043709">
    <property type="term" value="P:cell adhesion involved in single-species biofilm formation"/>
    <property type="evidence" value="ECO:0007669"/>
    <property type="project" value="TreeGrafter"/>
</dbReference>
<dbReference type="RefSeq" id="WP_112352907.1">
    <property type="nucleotide sequence ID" value="NZ_LS483452.1"/>
</dbReference>
<dbReference type="KEGG" id="sbk:SHEWBE_2866"/>
<dbReference type="OrthoDB" id="9812260at2"/>
<keyword evidence="3" id="KW-0472">Membrane</keyword>
<evidence type="ECO:0000259" key="4">
    <source>
        <dbReference type="PROSITE" id="PS50887"/>
    </source>
</evidence>
<dbReference type="PROSITE" id="PS50887">
    <property type="entry name" value="GGDEF"/>
    <property type="match status" value="1"/>
</dbReference>
<feature type="transmembrane region" description="Helical" evidence="3">
    <location>
        <begin position="65"/>
        <end position="81"/>
    </location>
</feature>
<name>A0A330M2C9_9GAMM</name>
<sequence>MPLFSFSRFRSASFRVFFPLLLAVQLCFSSESLLILLAPYPSLISTFPYIMLSIVIFLSQPFNQGATGLVALLMVISFYLVQNYVGIADLTDIQRFTFCLLVFALPVNLFVIHFLPEKRLLSRFGINYLLLILFQVIWCWLLLEQITNENVSWLWNAYLKPIPALSSSPLLLIIISIILTLVSAFIVLFRNSNFDHTIFINLLFSTIALIFFDSPQISAICFSLAATLLLLGIITSSHELAFIDQLTELQGRRALEIEMEHINGLYTIAMLDVDHFKLFNDSYGHRTGDEVLRLVAQIMKQTEGNASVFRYGGEEFVILFKGKNSNQCLPYLNDLRSKIANYDLVIRDHHDRPILDKDVKKYGLDDGEHTTVNITVSIGVADSINDKTNQHDLRTDDVFKAADKALYRAKNGGRNRVTNLRFA</sequence>
<keyword evidence="3" id="KW-0812">Transmembrane</keyword>
<feature type="transmembrane region" description="Helical" evidence="3">
    <location>
        <begin position="163"/>
        <end position="187"/>
    </location>
</feature>
<dbReference type="InterPro" id="IPR050469">
    <property type="entry name" value="Diguanylate_Cyclase"/>
</dbReference>
<feature type="transmembrane region" description="Helical" evidence="3">
    <location>
        <begin position="124"/>
        <end position="143"/>
    </location>
</feature>
<evidence type="ECO:0000256" key="2">
    <source>
        <dbReference type="ARBA" id="ARBA00034247"/>
    </source>
</evidence>
<accession>A0A330M2C9</accession>
<feature type="transmembrane region" description="Helical" evidence="3">
    <location>
        <begin position="39"/>
        <end position="58"/>
    </location>
</feature>
<dbReference type="SUPFAM" id="SSF55073">
    <property type="entry name" value="Nucleotide cyclase"/>
    <property type="match status" value="1"/>
</dbReference>
<feature type="transmembrane region" description="Helical" evidence="3">
    <location>
        <begin position="194"/>
        <end position="211"/>
    </location>
</feature>
<reference evidence="6" key="1">
    <citation type="submission" date="2018-06" db="EMBL/GenBank/DDBJ databases">
        <authorList>
            <person name="Cea G.-C."/>
            <person name="William W."/>
        </authorList>
    </citation>
    <scope>NUCLEOTIDE SEQUENCE [LARGE SCALE GENOMIC DNA]</scope>
    <source>
        <strain evidence="6">DB21MT-2</strain>
    </source>
</reference>
<dbReference type="InterPro" id="IPR029787">
    <property type="entry name" value="Nucleotide_cyclase"/>
</dbReference>
<dbReference type="AlphaFoldDB" id="A0A330M2C9"/>
<evidence type="ECO:0000256" key="3">
    <source>
        <dbReference type="SAM" id="Phobius"/>
    </source>
</evidence>
<protein>
    <recommendedName>
        <fullName evidence="1">diguanylate cyclase</fullName>
        <ecNumber evidence="1">2.7.7.65</ecNumber>
    </recommendedName>
</protein>
<evidence type="ECO:0000256" key="1">
    <source>
        <dbReference type="ARBA" id="ARBA00012528"/>
    </source>
</evidence>
<dbReference type="GO" id="GO:1902201">
    <property type="term" value="P:negative regulation of bacterial-type flagellum-dependent cell motility"/>
    <property type="evidence" value="ECO:0007669"/>
    <property type="project" value="TreeGrafter"/>
</dbReference>
<dbReference type="EMBL" id="LS483452">
    <property type="protein sequence ID" value="SQH76829.1"/>
    <property type="molecule type" value="Genomic_DNA"/>
</dbReference>
<dbReference type="EC" id="2.7.7.65" evidence="1"/>
<dbReference type="Proteomes" id="UP000250123">
    <property type="component" value="Chromosome SHEWBE"/>
</dbReference>
<dbReference type="InterPro" id="IPR000160">
    <property type="entry name" value="GGDEF_dom"/>
</dbReference>
<dbReference type="GO" id="GO:0005886">
    <property type="term" value="C:plasma membrane"/>
    <property type="evidence" value="ECO:0007669"/>
    <property type="project" value="TreeGrafter"/>
</dbReference>
<feature type="domain" description="GGDEF" evidence="4">
    <location>
        <begin position="264"/>
        <end position="422"/>
    </location>
</feature>
<proteinExistence type="predicted"/>
<dbReference type="SMART" id="SM00267">
    <property type="entry name" value="GGDEF"/>
    <property type="match status" value="1"/>
</dbReference>
<dbReference type="InterPro" id="IPR043128">
    <property type="entry name" value="Rev_trsase/Diguanyl_cyclase"/>
</dbReference>
<organism evidence="5 6">
    <name type="scientific">Shewanella benthica</name>
    <dbReference type="NCBI Taxonomy" id="43661"/>
    <lineage>
        <taxon>Bacteria</taxon>
        <taxon>Pseudomonadati</taxon>
        <taxon>Pseudomonadota</taxon>
        <taxon>Gammaproteobacteria</taxon>
        <taxon>Alteromonadales</taxon>
        <taxon>Shewanellaceae</taxon>
        <taxon>Shewanella</taxon>
    </lineage>
</organism>
<dbReference type="NCBIfam" id="TIGR00254">
    <property type="entry name" value="GGDEF"/>
    <property type="match status" value="1"/>
</dbReference>
<gene>
    <name evidence="5" type="ORF">SHEWBE_2866</name>
</gene>
<dbReference type="PANTHER" id="PTHR45138:SF9">
    <property type="entry name" value="DIGUANYLATE CYCLASE DGCM-RELATED"/>
    <property type="match status" value="1"/>
</dbReference>
<dbReference type="GO" id="GO:0052621">
    <property type="term" value="F:diguanylate cyclase activity"/>
    <property type="evidence" value="ECO:0007669"/>
    <property type="project" value="UniProtKB-EC"/>
</dbReference>
<dbReference type="Gene3D" id="3.30.70.270">
    <property type="match status" value="1"/>
</dbReference>
<dbReference type="Pfam" id="PF00990">
    <property type="entry name" value="GGDEF"/>
    <property type="match status" value="1"/>
</dbReference>
<keyword evidence="3" id="KW-1133">Transmembrane helix</keyword>
<evidence type="ECO:0000313" key="5">
    <source>
        <dbReference type="EMBL" id="SQH76829.1"/>
    </source>
</evidence>